<feature type="compositionally biased region" description="Polar residues" evidence="1">
    <location>
        <begin position="550"/>
        <end position="577"/>
    </location>
</feature>
<reference evidence="3 4" key="1">
    <citation type="submission" date="2024-02" db="EMBL/GenBank/DDBJ databases">
        <authorList>
            <person name="Chen Y."/>
            <person name="Shah S."/>
            <person name="Dougan E. K."/>
            <person name="Thang M."/>
            <person name="Chan C."/>
        </authorList>
    </citation>
    <scope>NUCLEOTIDE SEQUENCE [LARGE SCALE GENOMIC DNA]</scope>
</reference>
<organism evidence="3 4">
    <name type="scientific">Durusdinium trenchii</name>
    <dbReference type="NCBI Taxonomy" id="1381693"/>
    <lineage>
        <taxon>Eukaryota</taxon>
        <taxon>Sar</taxon>
        <taxon>Alveolata</taxon>
        <taxon>Dinophyceae</taxon>
        <taxon>Suessiales</taxon>
        <taxon>Symbiodiniaceae</taxon>
        <taxon>Durusdinium</taxon>
    </lineage>
</organism>
<accession>A0ABP0RSQ6</accession>
<evidence type="ECO:0000259" key="2">
    <source>
        <dbReference type="Pfam" id="PF00098"/>
    </source>
</evidence>
<proteinExistence type="predicted"/>
<feature type="region of interest" description="Disordered" evidence="1">
    <location>
        <begin position="372"/>
        <end position="426"/>
    </location>
</feature>
<comment type="caution">
    <text evidence="3">The sequence shown here is derived from an EMBL/GenBank/DDBJ whole genome shotgun (WGS) entry which is preliminary data.</text>
</comment>
<gene>
    <name evidence="3" type="ORF">SCF082_LOCUS47794</name>
</gene>
<dbReference type="InterPro" id="IPR036875">
    <property type="entry name" value="Znf_CCHC_sf"/>
</dbReference>
<dbReference type="Pfam" id="PF00098">
    <property type="entry name" value="zf-CCHC"/>
    <property type="match status" value="1"/>
</dbReference>
<dbReference type="InterPro" id="IPR001878">
    <property type="entry name" value="Znf_CCHC"/>
</dbReference>
<name>A0ABP0RSQ6_9DINO</name>
<keyword evidence="4" id="KW-1185">Reference proteome</keyword>
<dbReference type="EMBL" id="CAXAMM010041984">
    <property type="protein sequence ID" value="CAK9102251.1"/>
    <property type="molecule type" value="Genomic_DNA"/>
</dbReference>
<evidence type="ECO:0000313" key="4">
    <source>
        <dbReference type="Proteomes" id="UP001642464"/>
    </source>
</evidence>
<dbReference type="Gene3D" id="4.10.60.10">
    <property type="entry name" value="Zinc finger, CCHC-type"/>
    <property type="match status" value="1"/>
</dbReference>
<protein>
    <submittedName>
        <fullName evidence="3">Transposon Ty4-J Gag-Pol polyprotein</fullName>
    </submittedName>
</protein>
<feature type="region of interest" description="Disordered" evidence="1">
    <location>
        <begin position="533"/>
        <end position="592"/>
    </location>
</feature>
<dbReference type="Proteomes" id="UP001642464">
    <property type="component" value="Unassembled WGS sequence"/>
</dbReference>
<feature type="compositionally biased region" description="Low complexity" evidence="1">
    <location>
        <begin position="395"/>
        <end position="414"/>
    </location>
</feature>
<evidence type="ECO:0000313" key="3">
    <source>
        <dbReference type="EMBL" id="CAK9102251.1"/>
    </source>
</evidence>
<feature type="domain" description="CCHC-type" evidence="2">
    <location>
        <begin position="368"/>
        <end position="381"/>
    </location>
</feature>
<sequence length="806" mass="89382">MSIVDCLRWQNFVAAQDEGSWNTEAKSGVPRYDGEVSKLSEYQFRVRLRQAREKAMDEGELRKLGPLALRLVDGLRGPALQVARSLPVDQLAKEEGTSLLLKSLQTALQPRSRQEARDLYQIGAQQGGVLSRQADESIPSYVLRRKAWYHLMLDMDSSLKLPEAILAEQTLQNSGISQDHQLLVRAAVQGDVSMEKICEELVAQRSRIHESEARRGKGFGGFGKSYKSFNSKGYGGKSQFRPWSKAYHVQSGDEYYDCEDWDSHSQSLGGYEEYDSYHAEETYAPDDEEVICSAYVNMLEEGLDENDGEAAEFAAEILQAEAEAYFIRSKAGQSGHAGFGQSRQFQVQGHLTMEERKARVQQLKAKTQCRKCGQMGHWANDPQCPKSFRKGKGKSVGSPSSSHGSSTTTGSPKSGKGKSGKGDKPRTVYFTINEYDHEESDGKSTYEANMVMKSTEREETADEQLDRLIAQARLQQLAQSSVRQSLEDDKKTPVWAEPPQQDFSPLRKRELYSDDINGDYIPFADDGDQARALRQRTEQQAPFIDAQEPMETTSAATTPMEEQTSDSTSALTPSGVTASPGDDHQLQSTDTPLDAILESTSQEEYTPSIAPPPGLEEASDLPGAVSATMSMSSQPEFEPGVTPEIEEPAAVGQEAETETPLTRALRLSPDRLDGLHVHDEALRDCLDGVQAHGEWNREATSFAFLGSRQESKVKKKVKKVQRTKKTGSTRIFTYPSIDEVGNVMPCSLPEGNEQQLYTYLESIGPGFLGQGHVFARASVYQFAFISLRGFWFLHGFSSLEVQQEAP</sequence>
<dbReference type="SUPFAM" id="SSF57756">
    <property type="entry name" value="Retrovirus zinc finger-like domains"/>
    <property type="match status" value="1"/>
</dbReference>
<evidence type="ECO:0000256" key="1">
    <source>
        <dbReference type="SAM" id="MobiDB-lite"/>
    </source>
</evidence>
<feature type="region of interest" description="Disordered" evidence="1">
    <location>
        <begin position="480"/>
        <end position="507"/>
    </location>
</feature>